<evidence type="ECO:0000256" key="1">
    <source>
        <dbReference type="SAM" id="MobiDB-lite"/>
    </source>
</evidence>
<proteinExistence type="predicted"/>
<gene>
    <name evidence="2" type="ORF">DAPPUDRAFT_249679</name>
</gene>
<dbReference type="Proteomes" id="UP000000305">
    <property type="component" value="Unassembled WGS sequence"/>
</dbReference>
<evidence type="ECO:0000313" key="2">
    <source>
        <dbReference type="EMBL" id="EFX75808.1"/>
    </source>
</evidence>
<dbReference type="PhylomeDB" id="E9GXH2"/>
<reference evidence="2 3" key="1">
    <citation type="journal article" date="2011" name="Science">
        <title>The ecoresponsive genome of Daphnia pulex.</title>
        <authorList>
            <person name="Colbourne J.K."/>
            <person name="Pfrender M.E."/>
            <person name="Gilbert D."/>
            <person name="Thomas W.K."/>
            <person name="Tucker A."/>
            <person name="Oakley T.H."/>
            <person name="Tokishita S."/>
            <person name="Aerts A."/>
            <person name="Arnold G.J."/>
            <person name="Basu M.K."/>
            <person name="Bauer D.J."/>
            <person name="Caceres C.E."/>
            <person name="Carmel L."/>
            <person name="Casola C."/>
            <person name="Choi J.H."/>
            <person name="Detter J.C."/>
            <person name="Dong Q."/>
            <person name="Dusheyko S."/>
            <person name="Eads B.D."/>
            <person name="Frohlich T."/>
            <person name="Geiler-Samerotte K.A."/>
            <person name="Gerlach D."/>
            <person name="Hatcher P."/>
            <person name="Jogdeo S."/>
            <person name="Krijgsveld J."/>
            <person name="Kriventseva E.V."/>
            <person name="Kultz D."/>
            <person name="Laforsch C."/>
            <person name="Lindquist E."/>
            <person name="Lopez J."/>
            <person name="Manak J.R."/>
            <person name="Muller J."/>
            <person name="Pangilinan J."/>
            <person name="Patwardhan R.P."/>
            <person name="Pitluck S."/>
            <person name="Pritham E.J."/>
            <person name="Rechtsteiner A."/>
            <person name="Rho M."/>
            <person name="Rogozin I.B."/>
            <person name="Sakarya O."/>
            <person name="Salamov A."/>
            <person name="Schaack S."/>
            <person name="Shapiro H."/>
            <person name="Shiga Y."/>
            <person name="Skalitzky C."/>
            <person name="Smith Z."/>
            <person name="Souvorov A."/>
            <person name="Sung W."/>
            <person name="Tang Z."/>
            <person name="Tsuchiya D."/>
            <person name="Tu H."/>
            <person name="Vos H."/>
            <person name="Wang M."/>
            <person name="Wolf Y.I."/>
            <person name="Yamagata H."/>
            <person name="Yamada T."/>
            <person name="Ye Y."/>
            <person name="Shaw J.R."/>
            <person name="Andrews J."/>
            <person name="Crease T.J."/>
            <person name="Tang H."/>
            <person name="Lucas S.M."/>
            <person name="Robertson H.M."/>
            <person name="Bork P."/>
            <person name="Koonin E.V."/>
            <person name="Zdobnov E.M."/>
            <person name="Grigoriev I.V."/>
            <person name="Lynch M."/>
            <person name="Boore J.L."/>
        </authorList>
    </citation>
    <scope>NUCLEOTIDE SEQUENCE [LARGE SCALE GENOMIC DNA]</scope>
</reference>
<feature type="compositionally biased region" description="Basic and acidic residues" evidence="1">
    <location>
        <begin position="67"/>
        <end position="82"/>
    </location>
</feature>
<organism evidence="2 3">
    <name type="scientific">Daphnia pulex</name>
    <name type="common">Water flea</name>
    <dbReference type="NCBI Taxonomy" id="6669"/>
    <lineage>
        <taxon>Eukaryota</taxon>
        <taxon>Metazoa</taxon>
        <taxon>Ecdysozoa</taxon>
        <taxon>Arthropoda</taxon>
        <taxon>Crustacea</taxon>
        <taxon>Branchiopoda</taxon>
        <taxon>Diplostraca</taxon>
        <taxon>Cladocera</taxon>
        <taxon>Anomopoda</taxon>
        <taxon>Daphniidae</taxon>
        <taxon>Daphnia</taxon>
    </lineage>
</organism>
<feature type="region of interest" description="Disordered" evidence="1">
    <location>
        <begin position="67"/>
        <end position="100"/>
    </location>
</feature>
<sequence length="241" mass="26687">MAGLGLGDPAVAFNRDQKKLVKGMADKLKTWAIKLLPSSNSNNSRDVVLDEFPEWLQRSSIDRRIKDTNTKLKRIANEKKEPGSNNKKEKKKNNSGEDDLTYGPRDYVIGKSSSIKLYLLFLCENSTNSCGGQDQGQNFGHGLLLSRLSSGNYGPVYGTSALLWKFICNRECKNELLTTSCSIGEDEDRYSQYSLTVSSTAEKLPPPRFIPIDICPRKGNLLFASSYSTTTSEPSTSVVLV</sequence>
<dbReference type="EMBL" id="GL732572">
    <property type="protein sequence ID" value="EFX75808.1"/>
    <property type="molecule type" value="Genomic_DNA"/>
</dbReference>
<accession>E9GXH2</accession>
<keyword evidence="3" id="KW-1185">Reference proteome</keyword>
<protein>
    <submittedName>
        <fullName evidence="2">Uncharacterized protein</fullName>
    </submittedName>
</protein>
<dbReference type="InParanoid" id="E9GXH2"/>
<dbReference type="AlphaFoldDB" id="E9GXH2"/>
<dbReference type="KEGG" id="dpx:DAPPUDRAFT_249679"/>
<name>E9GXH2_DAPPU</name>
<dbReference type="HOGENOM" id="CLU_1152760_0_0_1"/>
<dbReference type="OrthoDB" id="10635030at2759"/>
<evidence type="ECO:0000313" key="3">
    <source>
        <dbReference type="Proteomes" id="UP000000305"/>
    </source>
</evidence>